<sequence>MAGKGHRKVGTTCSGSRLLIPHLFSFFKEIFLPVSSWFDFVRPRGRVGTGEQIGRFGTMPRLIEVREPPDDNGLLEL</sequence>
<dbReference type="AlphaFoldDB" id="A0A9N7YGH8"/>
<gene>
    <name evidence="1" type="ORF">PLEPLA_LOCUS18617</name>
</gene>
<protein>
    <submittedName>
        <fullName evidence="1">Uncharacterized protein</fullName>
    </submittedName>
</protein>
<keyword evidence="2" id="KW-1185">Reference proteome</keyword>
<evidence type="ECO:0000313" key="2">
    <source>
        <dbReference type="Proteomes" id="UP001153269"/>
    </source>
</evidence>
<reference evidence="1" key="1">
    <citation type="submission" date="2020-03" db="EMBL/GenBank/DDBJ databases">
        <authorList>
            <person name="Weist P."/>
        </authorList>
    </citation>
    <scope>NUCLEOTIDE SEQUENCE</scope>
</reference>
<dbReference type="Proteomes" id="UP001153269">
    <property type="component" value="Unassembled WGS sequence"/>
</dbReference>
<organism evidence="1 2">
    <name type="scientific">Pleuronectes platessa</name>
    <name type="common">European plaice</name>
    <dbReference type="NCBI Taxonomy" id="8262"/>
    <lineage>
        <taxon>Eukaryota</taxon>
        <taxon>Metazoa</taxon>
        <taxon>Chordata</taxon>
        <taxon>Craniata</taxon>
        <taxon>Vertebrata</taxon>
        <taxon>Euteleostomi</taxon>
        <taxon>Actinopterygii</taxon>
        <taxon>Neopterygii</taxon>
        <taxon>Teleostei</taxon>
        <taxon>Neoteleostei</taxon>
        <taxon>Acanthomorphata</taxon>
        <taxon>Carangaria</taxon>
        <taxon>Pleuronectiformes</taxon>
        <taxon>Pleuronectoidei</taxon>
        <taxon>Pleuronectidae</taxon>
        <taxon>Pleuronectes</taxon>
    </lineage>
</organism>
<evidence type="ECO:0000313" key="1">
    <source>
        <dbReference type="EMBL" id="CAB1430635.1"/>
    </source>
</evidence>
<comment type="caution">
    <text evidence="1">The sequence shown here is derived from an EMBL/GenBank/DDBJ whole genome shotgun (WGS) entry which is preliminary data.</text>
</comment>
<accession>A0A9N7YGH8</accession>
<name>A0A9N7YGH8_PLEPL</name>
<proteinExistence type="predicted"/>
<dbReference type="EMBL" id="CADEAL010001254">
    <property type="protein sequence ID" value="CAB1430635.1"/>
    <property type="molecule type" value="Genomic_DNA"/>
</dbReference>